<name>A0A5K3F9W3_MESCO</name>
<organism evidence="2">
    <name type="scientific">Mesocestoides corti</name>
    <name type="common">Flatworm</name>
    <dbReference type="NCBI Taxonomy" id="53468"/>
    <lineage>
        <taxon>Eukaryota</taxon>
        <taxon>Metazoa</taxon>
        <taxon>Spiralia</taxon>
        <taxon>Lophotrochozoa</taxon>
        <taxon>Platyhelminthes</taxon>
        <taxon>Cestoda</taxon>
        <taxon>Eucestoda</taxon>
        <taxon>Cyclophyllidea</taxon>
        <taxon>Mesocestoididae</taxon>
        <taxon>Mesocestoides</taxon>
    </lineage>
</organism>
<protein>
    <submittedName>
        <fullName evidence="2">Uncharacterized protein</fullName>
    </submittedName>
</protein>
<proteinExistence type="predicted"/>
<accession>A0A5K3F9W3</accession>
<feature type="region of interest" description="Disordered" evidence="1">
    <location>
        <begin position="91"/>
        <end position="146"/>
    </location>
</feature>
<sequence length="357" mass="37635">MLCLHSAQTLRRVTRTSSKSVCLQPAAWGDNTEPPRRSMSGSLGRSMSLIRSSKGEPVQHQDNAEAGALRYSGATYNLAQSADPARASISGLQSSNVAPPRQSASPATMRQSAPSNIPPPLVLPAHTDDISPGSKGGTPNTANTVRPSSYIDQLHSAKHASSAVEAWVDDTMAVDPENPAVHLSESGESITVTSITESGVRDSAETYALPDRPAPAPPPPQPVKQPVPLAETAKWPTAVRPSGLPRPSGLRAPIPRLVMPPRSLMSALSSENVMTTSQLTLTANTNKTTPITRRALAPSAIPAGRAGTASGVIGAERPRGTAMRPRTGILYHVWNVIQNVFLSQKFLVPQGIFPSSK</sequence>
<dbReference type="WBParaSite" id="MCU_006122-RA">
    <property type="protein sequence ID" value="MCU_006122-RA"/>
    <property type="gene ID" value="MCU_006122"/>
</dbReference>
<reference evidence="2" key="1">
    <citation type="submission" date="2019-11" db="UniProtKB">
        <authorList>
            <consortium name="WormBaseParasite"/>
        </authorList>
    </citation>
    <scope>IDENTIFICATION</scope>
</reference>
<feature type="compositionally biased region" description="Polar residues" evidence="1">
    <location>
        <begin position="137"/>
        <end position="146"/>
    </location>
</feature>
<evidence type="ECO:0000256" key="1">
    <source>
        <dbReference type="SAM" id="MobiDB-lite"/>
    </source>
</evidence>
<dbReference type="AlphaFoldDB" id="A0A5K3F9W3"/>
<feature type="compositionally biased region" description="Polar residues" evidence="1">
    <location>
        <begin position="91"/>
        <end position="115"/>
    </location>
</feature>
<evidence type="ECO:0000313" key="2">
    <source>
        <dbReference type="WBParaSite" id="MCU_006122-RA"/>
    </source>
</evidence>